<dbReference type="PaxDb" id="65489-OBART01G09780.1"/>
<feature type="compositionally biased region" description="Gly residues" evidence="1">
    <location>
        <begin position="32"/>
        <end position="41"/>
    </location>
</feature>
<organism evidence="2">
    <name type="scientific">Oryza barthii</name>
    <dbReference type="NCBI Taxonomy" id="65489"/>
    <lineage>
        <taxon>Eukaryota</taxon>
        <taxon>Viridiplantae</taxon>
        <taxon>Streptophyta</taxon>
        <taxon>Embryophyta</taxon>
        <taxon>Tracheophyta</taxon>
        <taxon>Spermatophyta</taxon>
        <taxon>Magnoliopsida</taxon>
        <taxon>Liliopsida</taxon>
        <taxon>Poales</taxon>
        <taxon>Poaceae</taxon>
        <taxon>BOP clade</taxon>
        <taxon>Oryzoideae</taxon>
        <taxon>Oryzeae</taxon>
        <taxon>Oryzinae</taxon>
        <taxon>Oryza</taxon>
    </lineage>
</organism>
<feature type="compositionally biased region" description="Basic and acidic residues" evidence="1">
    <location>
        <begin position="175"/>
        <end position="196"/>
    </location>
</feature>
<sequence length="196" mass="20003">MEAADLASRRVKEAATGEGAQTVKEAATGDPGAKGEGGSGRSLGLPYPVVPNHLETGSGAKDFRATTTDAQGRRSGRRSLGTKKIRQRSPASGRGGRGGAVATNGSGAVARCRPTVGGEAAEARRRQRSPPTMGRPPPMPPAAPPSPPAPAPPLAPSGLGASEGDSHEAGSAGRRSWEEGRGGRRFGEGWAERERR</sequence>
<feature type="compositionally biased region" description="Pro residues" evidence="1">
    <location>
        <begin position="133"/>
        <end position="155"/>
    </location>
</feature>
<dbReference type="AlphaFoldDB" id="A0A0D3ELW6"/>
<feature type="region of interest" description="Disordered" evidence="1">
    <location>
        <begin position="1"/>
        <end position="196"/>
    </location>
</feature>
<reference evidence="2" key="2">
    <citation type="submission" date="2015-03" db="UniProtKB">
        <authorList>
            <consortium name="EnsemblPlants"/>
        </authorList>
    </citation>
    <scope>IDENTIFICATION</scope>
</reference>
<evidence type="ECO:0000313" key="2">
    <source>
        <dbReference type="EnsemblPlants" id="OBART01G09780.1"/>
    </source>
</evidence>
<dbReference type="Gramene" id="OBART01G09780.1">
    <property type="protein sequence ID" value="OBART01G09780.1"/>
    <property type="gene ID" value="OBART01G09780"/>
</dbReference>
<accession>A0A0D3ELW6</accession>
<evidence type="ECO:0000256" key="1">
    <source>
        <dbReference type="SAM" id="MobiDB-lite"/>
    </source>
</evidence>
<keyword evidence="3" id="KW-1185">Reference proteome</keyword>
<feature type="compositionally biased region" description="Basic residues" evidence="1">
    <location>
        <begin position="74"/>
        <end position="87"/>
    </location>
</feature>
<protein>
    <submittedName>
        <fullName evidence="2">Uncharacterized protein</fullName>
    </submittedName>
</protein>
<reference evidence="2" key="1">
    <citation type="journal article" date="2009" name="Rice">
        <title>De Novo Next Generation Sequencing of Plant Genomes.</title>
        <authorList>
            <person name="Rounsley S."/>
            <person name="Marri P.R."/>
            <person name="Yu Y."/>
            <person name="He R."/>
            <person name="Sisneros N."/>
            <person name="Goicoechea J.L."/>
            <person name="Lee S.J."/>
            <person name="Angelova A."/>
            <person name="Kudrna D."/>
            <person name="Luo M."/>
            <person name="Affourtit J."/>
            <person name="Desany B."/>
            <person name="Knight J."/>
            <person name="Niazi F."/>
            <person name="Egholm M."/>
            <person name="Wing R.A."/>
        </authorList>
    </citation>
    <scope>NUCLEOTIDE SEQUENCE [LARGE SCALE GENOMIC DNA]</scope>
    <source>
        <strain evidence="2">cv. IRGC 105608</strain>
    </source>
</reference>
<evidence type="ECO:0000313" key="3">
    <source>
        <dbReference type="Proteomes" id="UP000026960"/>
    </source>
</evidence>
<dbReference type="EnsemblPlants" id="OBART01G09780.1">
    <property type="protein sequence ID" value="OBART01G09780.1"/>
    <property type="gene ID" value="OBART01G09780"/>
</dbReference>
<dbReference type="Proteomes" id="UP000026960">
    <property type="component" value="Chromosome 1"/>
</dbReference>
<proteinExistence type="predicted"/>
<name>A0A0D3ELW6_9ORYZ</name>
<dbReference type="HOGENOM" id="CLU_1392110_0_0_1"/>